<name>A0AC34GVH9_9BILA</name>
<dbReference type="Proteomes" id="UP000887579">
    <property type="component" value="Unplaced"/>
</dbReference>
<accession>A0AC34GVH9</accession>
<proteinExistence type="predicted"/>
<organism evidence="1 2">
    <name type="scientific">Panagrolaimus sp. ES5</name>
    <dbReference type="NCBI Taxonomy" id="591445"/>
    <lineage>
        <taxon>Eukaryota</taxon>
        <taxon>Metazoa</taxon>
        <taxon>Ecdysozoa</taxon>
        <taxon>Nematoda</taxon>
        <taxon>Chromadorea</taxon>
        <taxon>Rhabditida</taxon>
        <taxon>Tylenchina</taxon>
        <taxon>Panagrolaimomorpha</taxon>
        <taxon>Panagrolaimoidea</taxon>
        <taxon>Panagrolaimidae</taxon>
        <taxon>Panagrolaimus</taxon>
    </lineage>
</organism>
<evidence type="ECO:0000313" key="2">
    <source>
        <dbReference type="WBParaSite" id="ES5_v2.g8905.t1"/>
    </source>
</evidence>
<sequence>MALVSVQRSPSPTKSDDESSYLFDSCDNLSVHSFRRRHSDAHRSLSDVYFTVKGTAVILSHPDQAGLHHRSCSDDTELKRHLQLMLNIVHPRDTMSRVVRLQSIAENLIRYLAVIENMNENGHRSVALFGFDHIGNSVTIGLIVPIINSTKVRLDGDGGIVVENFTDMFFFKPVSIQAMWSIFQYVHKELAVIHTSKTSNETVWPNEYLNFMTEDDSIRGLWLISLAEEAQAGDIKPAGHQEVVLERASASKEVHTETLMRRELRQIMQSVDLEEVTSSDIRERLEEKVGFVVKPYKEFIDREMLVIMGQLDKPSRIFDYLYLGTEWNASNWDELKGNRVGYILNITKEVDNFYPNQFVYKKIWVSDEATTELLIHWQKTFKFIKKAKDNGSVVLVHCKKGISRSSSTVIAYIMKEYGWPLNAALSHVKKRRNCITPNEGFMEQLQTFDGILQASKNRHSAVFNSSSISKSKIIATSITTSDTHLKACWL</sequence>
<protein>
    <submittedName>
        <fullName evidence="2">Protein-serine/threonine phosphatase</fullName>
    </submittedName>
</protein>
<reference evidence="2" key="1">
    <citation type="submission" date="2022-11" db="UniProtKB">
        <authorList>
            <consortium name="WormBaseParasite"/>
        </authorList>
    </citation>
    <scope>IDENTIFICATION</scope>
</reference>
<dbReference type="WBParaSite" id="ES5_v2.g8905.t1">
    <property type="protein sequence ID" value="ES5_v2.g8905.t1"/>
    <property type="gene ID" value="ES5_v2.g8905"/>
</dbReference>
<evidence type="ECO:0000313" key="1">
    <source>
        <dbReference type="Proteomes" id="UP000887579"/>
    </source>
</evidence>